<keyword evidence="18" id="KW-0376">Hydrogen peroxide</keyword>
<evidence type="ECO:0000256" key="15">
    <source>
        <dbReference type="ARBA" id="ARBA00023004"/>
    </source>
</evidence>
<evidence type="ECO:0000256" key="16">
    <source>
        <dbReference type="ARBA" id="ARBA00023157"/>
    </source>
</evidence>
<dbReference type="PANTHER" id="PTHR31517">
    <property type="match status" value="1"/>
</dbReference>
<evidence type="ECO:0000313" key="23">
    <source>
        <dbReference type="EMBL" id="KAH0780260.1"/>
    </source>
</evidence>
<dbReference type="InterPro" id="IPR000727">
    <property type="entry name" value="T_SNARE_dom"/>
</dbReference>
<feature type="transmembrane region" description="Helical" evidence="20">
    <location>
        <begin position="240"/>
        <end position="260"/>
    </location>
</feature>
<dbReference type="InterPro" id="IPR019793">
    <property type="entry name" value="Peroxidases_heam-ligand_BS"/>
</dbReference>
<keyword evidence="10" id="KW-0349">Heme</keyword>
<reference evidence="23 24" key="1">
    <citation type="journal article" date="2021" name="bioRxiv">
        <title>Chromosome-scale and haplotype-resolved genome assembly of a tetraploid potato cultivar.</title>
        <authorList>
            <person name="Sun H."/>
            <person name="Jiao W.-B."/>
            <person name="Krause K."/>
            <person name="Campoy J.A."/>
            <person name="Goel M."/>
            <person name="Folz-Donahue K."/>
            <person name="Kukat C."/>
            <person name="Huettel B."/>
            <person name="Schneeberger K."/>
        </authorList>
    </citation>
    <scope>NUCLEOTIDE SEQUENCE [LARGE SCALE GENOMIC DNA]</scope>
    <source>
        <strain evidence="23">SolTubOtavaFocal</strain>
        <tissue evidence="23">Leaves</tissue>
    </source>
</reference>
<keyword evidence="12" id="KW-0106">Calcium</keyword>
<evidence type="ECO:0000313" key="24">
    <source>
        <dbReference type="Proteomes" id="UP000826656"/>
    </source>
</evidence>
<evidence type="ECO:0000256" key="5">
    <source>
        <dbReference type="ARBA" id="ARBA00006873"/>
    </source>
</evidence>
<evidence type="ECO:0000256" key="6">
    <source>
        <dbReference type="ARBA" id="ARBA00009063"/>
    </source>
</evidence>
<comment type="similarity">
    <text evidence="6">Belongs to the syntaxin family.</text>
</comment>
<dbReference type="InterPro" id="IPR006012">
    <property type="entry name" value="Syntaxin/epimorphin_CS"/>
</dbReference>
<evidence type="ECO:0000256" key="1">
    <source>
        <dbReference type="ARBA" id="ARBA00000189"/>
    </source>
</evidence>
<keyword evidence="11" id="KW-0479">Metal-binding</keyword>
<dbReference type="InterPro" id="IPR002016">
    <property type="entry name" value="Haem_peroxidase"/>
</dbReference>
<dbReference type="CDD" id="cd00693">
    <property type="entry name" value="secretory_peroxidase"/>
    <property type="match status" value="1"/>
</dbReference>
<keyword evidence="20" id="KW-0472">Membrane</keyword>
<feature type="region of interest" description="Disordered" evidence="19">
    <location>
        <begin position="770"/>
        <end position="880"/>
    </location>
</feature>
<dbReference type="PROSITE" id="PS00914">
    <property type="entry name" value="SYNTAXIN"/>
    <property type="match status" value="1"/>
</dbReference>
<dbReference type="InterPro" id="IPR010255">
    <property type="entry name" value="Haem_peroxidase_sf"/>
</dbReference>
<keyword evidence="13" id="KW-0653">Protein transport</keyword>
<keyword evidence="15" id="KW-0408">Iron</keyword>
<evidence type="ECO:0000256" key="17">
    <source>
        <dbReference type="ARBA" id="ARBA00023180"/>
    </source>
</evidence>
<dbReference type="PRINTS" id="PR00458">
    <property type="entry name" value="PEROXIDASE"/>
</dbReference>
<comment type="cofactor">
    <cofactor evidence="3">
        <name>heme b</name>
        <dbReference type="ChEBI" id="CHEBI:60344"/>
    </cofactor>
</comment>
<dbReference type="Gene3D" id="1.10.420.10">
    <property type="entry name" value="Peroxidase, domain 2"/>
    <property type="match status" value="2"/>
</dbReference>
<evidence type="ECO:0000256" key="14">
    <source>
        <dbReference type="ARBA" id="ARBA00023002"/>
    </source>
</evidence>
<accession>A0ABQ7WI58</accession>
<keyword evidence="20" id="KW-1133">Transmembrane helix</keyword>
<dbReference type="InterPro" id="IPR019794">
    <property type="entry name" value="Peroxidases_AS"/>
</dbReference>
<dbReference type="InterPro" id="IPR000823">
    <property type="entry name" value="Peroxidase_pln"/>
</dbReference>
<dbReference type="PROSITE" id="PS00435">
    <property type="entry name" value="PEROXIDASE_1"/>
    <property type="match status" value="1"/>
</dbReference>
<dbReference type="SUPFAM" id="SSF48113">
    <property type="entry name" value="Heme-dependent peroxidases"/>
    <property type="match status" value="2"/>
</dbReference>
<dbReference type="CDD" id="cd15841">
    <property type="entry name" value="SNARE_Qc"/>
    <property type="match status" value="1"/>
</dbReference>
<comment type="similarity">
    <text evidence="5">Belongs to the peroxidase family. Ascorbate peroxidase subfamily.</text>
</comment>
<gene>
    <name evidence="23" type="ORF">KY290_006687</name>
</gene>
<comment type="cofactor">
    <cofactor evidence="2">
        <name>Ca(2+)</name>
        <dbReference type="ChEBI" id="CHEBI:29108"/>
    </cofactor>
</comment>
<keyword evidence="13" id="KW-0813">Transport</keyword>
<dbReference type="EMBL" id="JAIVGD010000002">
    <property type="protein sequence ID" value="KAH0780260.1"/>
    <property type="molecule type" value="Genomic_DNA"/>
</dbReference>
<comment type="caution">
    <text evidence="23">The sequence shown here is derived from an EMBL/GenBank/DDBJ whole genome shotgun (WGS) entry which is preliminary data.</text>
</comment>
<evidence type="ECO:0000256" key="7">
    <source>
        <dbReference type="ARBA" id="ARBA00012313"/>
    </source>
</evidence>
<evidence type="ECO:0000256" key="3">
    <source>
        <dbReference type="ARBA" id="ARBA00001970"/>
    </source>
</evidence>
<evidence type="ECO:0000256" key="12">
    <source>
        <dbReference type="ARBA" id="ARBA00022837"/>
    </source>
</evidence>
<dbReference type="PROSITE" id="PS50192">
    <property type="entry name" value="T_SNARE"/>
    <property type="match status" value="1"/>
</dbReference>
<keyword evidence="9" id="KW-0575">Peroxidase</keyword>
<proteinExistence type="inferred from homology"/>
<evidence type="ECO:0000256" key="8">
    <source>
        <dbReference type="ARBA" id="ARBA00022525"/>
    </source>
</evidence>
<feature type="compositionally biased region" description="Low complexity" evidence="19">
    <location>
        <begin position="869"/>
        <end position="880"/>
    </location>
</feature>
<dbReference type="Gene3D" id="1.20.5.110">
    <property type="match status" value="1"/>
</dbReference>
<dbReference type="PRINTS" id="PR00461">
    <property type="entry name" value="PLPEROXIDASE"/>
</dbReference>
<evidence type="ECO:0000256" key="4">
    <source>
        <dbReference type="ARBA" id="ARBA00002322"/>
    </source>
</evidence>
<evidence type="ECO:0000256" key="11">
    <source>
        <dbReference type="ARBA" id="ARBA00022723"/>
    </source>
</evidence>
<dbReference type="SMART" id="SM00397">
    <property type="entry name" value="t_SNARE"/>
    <property type="match status" value="1"/>
</dbReference>
<evidence type="ECO:0000256" key="18">
    <source>
        <dbReference type="ARBA" id="ARBA00023324"/>
    </source>
</evidence>
<keyword evidence="17" id="KW-0325">Glycoprotein</keyword>
<dbReference type="InterPro" id="IPR033905">
    <property type="entry name" value="Secretory_peroxidase"/>
</dbReference>
<feature type="domain" description="Plant heme peroxidase family profile" evidence="22">
    <location>
        <begin position="480"/>
        <end position="774"/>
    </location>
</feature>
<feature type="domain" description="T-SNARE coiled-coil homology" evidence="21">
    <location>
        <begin position="170"/>
        <end position="232"/>
    </location>
</feature>
<evidence type="ECO:0000259" key="21">
    <source>
        <dbReference type="PROSITE" id="PS50192"/>
    </source>
</evidence>
<evidence type="ECO:0000256" key="13">
    <source>
        <dbReference type="ARBA" id="ARBA00022927"/>
    </source>
</evidence>
<feature type="compositionally biased region" description="Pro residues" evidence="19">
    <location>
        <begin position="774"/>
        <end position="868"/>
    </location>
</feature>
<keyword evidence="16" id="KW-1015">Disulfide bond</keyword>
<comment type="function">
    <text evidence="4">Removal of H(2)O(2), oxidation of toxic reductants, biosynthesis and degradation of lignin, suberization, auxin catabolism, response to environmental stresses such as wounding, pathogen attack and oxidative stress. These functions might be dependent on each isozyme/isoform in each plant tissue.</text>
</comment>
<dbReference type="PROSITE" id="PS50873">
    <property type="entry name" value="PEROXIDASE_4"/>
    <property type="match status" value="2"/>
</dbReference>
<keyword evidence="24" id="KW-1185">Reference proteome</keyword>
<sequence length="880" mass="95798">MSVIDILTRVDSICKKYDKYDIDKQKDSNVAGDDAFARLYSSVESDIETALQKAETASNEKNRASVVAINAEIRRTKARLLEEVPKLQRLAVRKVKGLSGEELAARNDLVLALPDRINAIPDGSAAPPKQSGGWRASGSRTEIKFDSDGQFDNEYFQQTEESSQFKQEYEMRKMRQDQGLDVIAEGLDTLKNMASDMNEELDRQVPLMDEIDAKVDRATADLKNTNVRLKHTVNQMDKKILFLFFFCITLHLAAIVSAQLQVGFYNTKTRCPAAETIVRDTVRSRFSSDRTITAALLRMRDGLVSDPSQVNLPGPSITVPQAIQTFQSKGFNVNEMVSLLGGHTVGITHCGFIQEDRLSRDDGSMDKNLFTSLRKTCSANGGSSVFLDQNTSLVVDNSFYKQLKLKKGILKIDQLLESDRSTAGIVTTFSSNPNAFQQAFANALIKLGNTQVLVGKSGEVRKNCRAFNPPPVRSTIVSAQLQVGFYNTKTRCPAAETIVRDTVRSRFSSDRTITAALLRMYFHDCFVRGCDASLLIDSKNTKNKKSEKNATANGSVRGYELIDQIKSKLEATCSNTVSCADIIALATRDAVALAGGLSYSIPTGRRDGLVSDPSQVNLPGPSITVPQAIQTFQSKGFNVNEMVTLLGGHTVGITHCSFIQGDRLSRADGSMDTKLFSSLKKTCSANGGSPVFLDQSTSFVVDNSFYKQLKLKKGILKIDQLLESDRSTAGIVTNFASNPKAFQQAFANALIKLGNTQVLVGKSGEIRKNCRAFNPPPSPPPKIIKSPPPPPPKIAKSPPPPPPKVFSPPPPMITKSPPPPPPKVFSPPPPPKVFSPPPPKVSIFSPPPPPFPPPPPSVSPPPPPPVPSSNPFLPVFGPQA</sequence>
<evidence type="ECO:0000259" key="22">
    <source>
        <dbReference type="PROSITE" id="PS50873"/>
    </source>
</evidence>
<dbReference type="EC" id="1.11.1.7" evidence="7"/>
<evidence type="ECO:0000256" key="9">
    <source>
        <dbReference type="ARBA" id="ARBA00022559"/>
    </source>
</evidence>
<dbReference type="PANTHER" id="PTHR31517:SF59">
    <property type="entry name" value="PEROXIDASE"/>
    <property type="match status" value="1"/>
</dbReference>
<dbReference type="SUPFAM" id="SSF58038">
    <property type="entry name" value="SNARE fusion complex"/>
    <property type="match status" value="1"/>
</dbReference>
<organism evidence="23 24">
    <name type="scientific">Solanum tuberosum</name>
    <name type="common">Potato</name>
    <dbReference type="NCBI Taxonomy" id="4113"/>
    <lineage>
        <taxon>Eukaryota</taxon>
        <taxon>Viridiplantae</taxon>
        <taxon>Streptophyta</taxon>
        <taxon>Embryophyta</taxon>
        <taxon>Tracheophyta</taxon>
        <taxon>Spermatophyta</taxon>
        <taxon>Magnoliopsida</taxon>
        <taxon>eudicotyledons</taxon>
        <taxon>Gunneridae</taxon>
        <taxon>Pentapetalae</taxon>
        <taxon>asterids</taxon>
        <taxon>lamiids</taxon>
        <taxon>Solanales</taxon>
        <taxon>Solanaceae</taxon>
        <taxon>Solanoideae</taxon>
        <taxon>Solaneae</taxon>
        <taxon>Solanum</taxon>
    </lineage>
</organism>
<evidence type="ECO:0000256" key="20">
    <source>
        <dbReference type="SAM" id="Phobius"/>
    </source>
</evidence>
<protein>
    <recommendedName>
        <fullName evidence="7">peroxidase</fullName>
        <ecNumber evidence="7">1.11.1.7</ecNumber>
    </recommendedName>
</protein>
<keyword evidence="14" id="KW-0560">Oxidoreductase</keyword>
<dbReference type="Gene3D" id="1.10.520.10">
    <property type="match status" value="2"/>
</dbReference>
<evidence type="ECO:0000256" key="10">
    <source>
        <dbReference type="ARBA" id="ARBA00022617"/>
    </source>
</evidence>
<feature type="domain" description="Plant heme peroxidase family profile" evidence="22">
    <location>
        <begin position="279"/>
        <end position="468"/>
    </location>
</feature>
<name>A0ABQ7WI58_SOLTU</name>
<keyword evidence="8" id="KW-0964">Secreted</keyword>
<evidence type="ECO:0000256" key="2">
    <source>
        <dbReference type="ARBA" id="ARBA00001913"/>
    </source>
</evidence>
<dbReference type="Proteomes" id="UP000826656">
    <property type="component" value="Unassembled WGS sequence"/>
</dbReference>
<dbReference type="Pfam" id="PF00141">
    <property type="entry name" value="peroxidase"/>
    <property type="match status" value="2"/>
</dbReference>
<evidence type="ECO:0000256" key="19">
    <source>
        <dbReference type="SAM" id="MobiDB-lite"/>
    </source>
</evidence>
<comment type="catalytic activity">
    <reaction evidence="1">
        <text>2 a phenolic donor + H2O2 = 2 a phenolic radical donor + 2 H2O</text>
        <dbReference type="Rhea" id="RHEA:56136"/>
        <dbReference type="ChEBI" id="CHEBI:15377"/>
        <dbReference type="ChEBI" id="CHEBI:16240"/>
        <dbReference type="ChEBI" id="CHEBI:139520"/>
        <dbReference type="ChEBI" id="CHEBI:139521"/>
        <dbReference type="EC" id="1.11.1.7"/>
    </reaction>
</comment>
<dbReference type="PROSITE" id="PS00436">
    <property type="entry name" value="PEROXIDASE_2"/>
    <property type="match status" value="1"/>
</dbReference>
<keyword evidence="20" id="KW-0812">Transmembrane</keyword>